<dbReference type="Pfam" id="PF04542">
    <property type="entry name" value="Sigma70_r2"/>
    <property type="match status" value="1"/>
</dbReference>
<protein>
    <submittedName>
        <fullName evidence="7">FliA/WhiG family RNA polymerase sigma factor</fullName>
    </submittedName>
</protein>
<evidence type="ECO:0000256" key="2">
    <source>
        <dbReference type="ARBA" id="ARBA00023082"/>
    </source>
</evidence>
<dbReference type="InterPro" id="IPR007627">
    <property type="entry name" value="RNA_pol_sigma70_r2"/>
</dbReference>
<dbReference type="Proteomes" id="UP000780875">
    <property type="component" value="Unassembled WGS sequence"/>
</dbReference>
<proteinExistence type="predicted"/>
<dbReference type="Gene3D" id="1.10.1740.10">
    <property type="match status" value="1"/>
</dbReference>
<dbReference type="Pfam" id="PF04545">
    <property type="entry name" value="Sigma70_r4"/>
    <property type="match status" value="1"/>
</dbReference>
<name>A0ABS7UIE7_9ACTN</name>
<dbReference type="InterPro" id="IPR013324">
    <property type="entry name" value="RNA_pol_sigma_r3/r4-like"/>
</dbReference>
<dbReference type="NCBIfam" id="TIGR02937">
    <property type="entry name" value="sigma70-ECF"/>
    <property type="match status" value="1"/>
</dbReference>
<dbReference type="Gene3D" id="1.20.140.160">
    <property type="match status" value="1"/>
</dbReference>
<dbReference type="InterPro" id="IPR000943">
    <property type="entry name" value="RNA_pol_sigma70"/>
</dbReference>
<dbReference type="EMBL" id="JAIQZJ010000017">
    <property type="protein sequence ID" value="MBZ5740813.1"/>
    <property type="molecule type" value="Genomic_DNA"/>
</dbReference>
<evidence type="ECO:0000313" key="6">
    <source>
        <dbReference type="EMBL" id="MBZ5740016.1"/>
    </source>
</evidence>
<dbReference type="InterPro" id="IPR012845">
    <property type="entry name" value="RNA_pol_sigma_FliA_WhiG"/>
</dbReference>
<dbReference type="EMBL" id="JAIQZJ010000011">
    <property type="protein sequence ID" value="MBZ5740016.1"/>
    <property type="molecule type" value="Genomic_DNA"/>
</dbReference>
<keyword evidence="4" id="KW-0804">Transcription</keyword>
<feature type="domain" description="RNA polymerase sigma-70" evidence="5">
    <location>
        <begin position="58"/>
        <end position="71"/>
    </location>
</feature>
<dbReference type="NCBIfam" id="NF005413">
    <property type="entry name" value="PRK06986.1"/>
    <property type="match status" value="1"/>
</dbReference>
<comment type="caution">
    <text evidence="7">The sequence shown here is derived from an EMBL/GenBank/DDBJ whole genome shotgun (WGS) entry which is preliminary data.</text>
</comment>
<dbReference type="NCBIfam" id="TIGR02479">
    <property type="entry name" value="FliA_WhiG"/>
    <property type="match status" value="1"/>
</dbReference>
<dbReference type="SUPFAM" id="SSF88946">
    <property type="entry name" value="Sigma2 domain of RNA polymerase sigma factors"/>
    <property type="match status" value="1"/>
</dbReference>
<reference evidence="7 8" key="1">
    <citation type="submission" date="2021-09" db="EMBL/GenBank/DDBJ databases">
        <title>Whole genome sequence of Nocardioides sp. GBK3QG-3.</title>
        <authorList>
            <person name="Tuo L."/>
        </authorList>
    </citation>
    <scope>NUCLEOTIDE SEQUENCE [LARGE SCALE GENOMIC DNA]</scope>
    <source>
        <strain evidence="7 8">GBK3QG-3</strain>
    </source>
</reference>
<accession>A0ABS7UIE7</accession>
<keyword evidence="1" id="KW-0805">Transcription regulation</keyword>
<dbReference type="CDD" id="cd06171">
    <property type="entry name" value="Sigma70_r4"/>
    <property type="match status" value="1"/>
</dbReference>
<sequence length="248" mass="27698">MTETTTRPRGALPEIWHDYQQRRSPELRNQLVLQYSPLVKYVAGRMRAELPSSIETADLVSEGILGLMNAVDRFDPGRGLQFPTYAVPRIRGAIMDSLRAADWVPRSVRGRVRTVERATERLHEDLGRAPTEQEISAETGIPVADLRSSLTRPMTVSVAADDDLAGVSEGVSQLDDLFESEENRDLVRSALTQLPERDRIVMALYFFEGFTLSEIGTILGVTESRASQLRSRAIATMRSTLAQRLVQD</sequence>
<dbReference type="RefSeq" id="WP_224124371.1">
    <property type="nucleotide sequence ID" value="NZ_JAIQZJ010000011.1"/>
</dbReference>
<dbReference type="InterPro" id="IPR013325">
    <property type="entry name" value="RNA_pol_sigma_r2"/>
</dbReference>
<evidence type="ECO:0000313" key="7">
    <source>
        <dbReference type="EMBL" id="MBZ5740813.1"/>
    </source>
</evidence>
<evidence type="ECO:0000256" key="3">
    <source>
        <dbReference type="ARBA" id="ARBA00023125"/>
    </source>
</evidence>
<dbReference type="InterPro" id="IPR007630">
    <property type="entry name" value="RNA_pol_sigma70_r4"/>
</dbReference>
<dbReference type="Pfam" id="PF04539">
    <property type="entry name" value="Sigma70_r3"/>
    <property type="match status" value="1"/>
</dbReference>
<evidence type="ECO:0000313" key="8">
    <source>
        <dbReference type="Proteomes" id="UP000780875"/>
    </source>
</evidence>
<keyword evidence="8" id="KW-1185">Reference proteome</keyword>
<keyword evidence="3" id="KW-0238">DNA-binding</keyword>
<dbReference type="PROSITE" id="PS00715">
    <property type="entry name" value="SIGMA70_1"/>
    <property type="match status" value="1"/>
</dbReference>
<dbReference type="InterPro" id="IPR014284">
    <property type="entry name" value="RNA_pol_sigma-70_dom"/>
</dbReference>
<gene>
    <name evidence="6" type="ORF">K8U61_17710</name>
    <name evidence="7" type="ORF">K8U61_21765</name>
</gene>
<evidence type="ECO:0000256" key="1">
    <source>
        <dbReference type="ARBA" id="ARBA00023015"/>
    </source>
</evidence>
<dbReference type="PRINTS" id="PR00046">
    <property type="entry name" value="SIGMA70FCT"/>
</dbReference>
<evidence type="ECO:0000259" key="5">
    <source>
        <dbReference type="PROSITE" id="PS00715"/>
    </source>
</evidence>
<dbReference type="SUPFAM" id="SSF88659">
    <property type="entry name" value="Sigma3 and sigma4 domains of RNA polymerase sigma factors"/>
    <property type="match status" value="2"/>
</dbReference>
<dbReference type="PIRSF" id="PIRSF000770">
    <property type="entry name" value="RNA_pol_sigma-SigE/K"/>
    <property type="match status" value="1"/>
</dbReference>
<keyword evidence="2" id="KW-0731">Sigma factor</keyword>
<organism evidence="7 8">
    <name type="scientific">Nocardioides mangrovi</name>
    <dbReference type="NCBI Taxonomy" id="2874580"/>
    <lineage>
        <taxon>Bacteria</taxon>
        <taxon>Bacillati</taxon>
        <taxon>Actinomycetota</taxon>
        <taxon>Actinomycetes</taxon>
        <taxon>Propionibacteriales</taxon>
        <taxon>Nocardioidaceae</taxon>
        <taxon>Nocardioides</taxon>
    </lineage>
</organism>
<dbReference type="PANTHER" id="PTHR30385:SF7">
    <property type="entry name" value="RNA POLYMERASE SIGMA FACTOR FLIA"/>
    <property type="match status" value="1"/>
</dbReference>
<evidence type="ECO:0000256" key="4">
    <source>
        <dbReference type="ARBA" id="ARBA00023163"/>
    </source>
</evidence>
<dbReference type="InterPro" id="IPR007624">
    <property type="entry name" value="RNA_pol_sigma70_r3"/>
</dbReference>
<dbReference type="PANTHER" id="PTHR30385">
    <property type="entry name" value="SIGMA FACTOR F FLAGELLAR"/>
    <property type="match status" value="1"/>
</dbReference>